<evidence type="ECO:0000313" key="3">
    <source>
        <dbReference type="Proteomes" id="UP000823928"/>
    </source>
</evidence>
<gene>
    <name evidence="2" type="ORF">IAC10_02620</name>
</gene>
<evidence type="ECO:0000259" key="1">
    <source>
        <dbReference type="Pfam" id="PF00535"/>
    </source>
</evidence>
<reference evidence="2" key="2">
    <citation type="journal article" date="2021" name="PeerJ">
        <title>Extensive microbial diversity within the chicken gut microbiome revealed by metagenomics and culture.</title>
        <authorList>
            <person name="Gilroy R."/>
            <person name="Ravi A."/>
            <person name="Getino M."/>
            <person name="Pursley I."/>
            <person name="Horton D.L."/>
            <person name="Alikhan N.F."/>
            <person name="Baker D."/>
            <person name="Gharbi K."/>
            <person name="Hall N."/>
            <person name="Watson M."/>
            <person name="Adriaenssens E.M."/>
            <person name="Foster-Nyarko E."/>
            <person name="Jarju S."/>
            <person name="Secka A."/>
            <person name="Antonio M."/>
            <person name="Oren A."/>
            <person name="Chaudhuri R.R."/>
            <person name="La Ragione R."/>
            <person name="Hildebrand F."/>
            <person name="Pallen M.J."/>
        </authorList>
    </citation>
    <scope>NUCLEOTIDE SEQUENCE</scope>
    <source>
        <strain evidence="2">6276</strain>
    </source>
</reference>
<evidence type="ECO:0000313" key="2">
    <source>
        <dbReference type="EMBL" id="HIS35511.1"/>
    </source>
</evidence>
<dbReference type="AlphaFoldDB" id="A0A9D1JM22"/>
<dbReference type="EMBL" id="DVIU01000051">
    <property type="protein sequence ID" value="HIS35511.1"/>
    <property type="molecule type" value="Genomic_DNA"/>
</dbReference>
<name>A0A9D1JM22_9BACT</name>
<dbReference type="SUPFAM" id="SSF53448">
    <property type="entry name" value="Nucleotide-diphospho-sugar transferases"/>
    <property type="match status" value="1"/>
</dbReference>
<comment type="caution">
    <text evidence="2">The sequence shown here is derived from an EMBL/GenBank/DDBJ whole genome shotgun (WGS) entry which is preliminary data.</text>
</comment>
<dbReference type="Gene3D" id="3.90.550.10">
    <property type="entry name" value="Spore Coat Polysaccharide Biosynthesis Protein SpsA, Chain A"/>
    <property type="match status" value="1"/>
</dbReference>
<dbReference type="InterPro" id="IPR029044">
    <property type="entry name" value="Nucleotide-diphossugar_trans"/>
</dbReference>
<reference evidence="2" key="1">
    <citation type="submission" date="2020-10" db="EMBL/GenBank/DDBJ databases">
        <authorList>
            <person name="Gilroy R."/>
        </authorList>
    </citation>
    <scope>NUCLEOTIDE SEQUENCE</scope>
    <source>
        <strain evidence="2">6276</strain>
    </source>
</reference>
<proteinExistence type="predicted"/>
<sequence length="350" mass="40130">MNLSIIIPIFNNSATIYDCIERALSQLNDGEVICIDDGSSDNTAKILEDFTRKDSRIRLLKQNNQGAGAARNVGIKEAKGEYIAFLDADDYYPFVDILAKLYNTAIANNADICGGSFMSWDGTSAVQKFTGDMAGNTFTKEGWIDFRDYQFDYAFYRFIYRREFLLKNQLFFPNYRRYQDPPFMLRAFAVAGRFYAIPDITYCYRVSNCPVNWTTEKVLDLLCGIEDNLRFSAERSFERVHALNYYRLCTDFCGAIVDTALRQDGKGLILKKLIAVQSVVNEQILKDSGLFSANEYELSRPLAELIAKLSSQSAQLHGEGWFINKKLFRAYTWPIRSAGKFLRKIKHRYS</sequence>
<feature type="domain" description="Glycosyltransferase 2-like" evidence="1">
    <location>
        <begin position="4"/>
        <end position="163"/>
    </location>
</feature>
<dbReference type="Proteomes" id="UP000823928">
    <property type="component" value="Unassembled WGS sequence"/>
</dbReference>
<dbReference type="GO" id="GO:0016758">
    <property type="term" value="F:hexosyltransferase activity"/>
    <property type="evidence" value="ECO:0007669"/>
    <property type="project" value="UniProtKB-ARBA"/>
</dbReference>
<dbReference type="InterPro" id="IPR001173">
    <property type="entry name" value="Glyco_trans_2-like"/>
</dbReference>
<dbReference type="Pfam" id="PF00535">
    <property type="entry name" value="Glycos_transf_2"/>
    <property type="match status" value="1"/>
</dbReference>
<protein>
    <submittedName>
        <fullName evidence="2">Glycosyltransferase</fullName>
    </submittedName>
</protein>
<dbReference type="CDD" id="cd00761">
    <property type="entry name" value="Glyco_tranf_GTA_type"/>
    <property type="match status" value="1"/>
</dbReference>
<organism evidence="2 3">
    <name type="scientific">Candidatus Scatousia excrementigallinarum</name>
    <dbReference type="NCBI Taxonomy" id="2840935"/>
    <lineage>
        <taxon>Bacteria</taxon>
        <taxon>Candidatus Scatousia</taxon>
    </lineage>
</organism>
<dbReference type="PANTHER" id="PTHR22916:SF3">
    <property type="entry name" value="UDP-GLCNAC:BETAGAL BETA-1,3-N-ACETYLGLUCOSAMINYLTRANSFERASE-LIKE PROTEIN 1"/>
    <property type="match status" value="1"/>
</dbReference>
<dbReference type="PANTHER" id="PTHR22916">
    <property type="entry name" value="GLYCOSYLTRANSFERASE"/>
    <property type="match status" value="1"/>
</dbReference>
<accession>A0A9D1JM22</accession>